<name>R7TSH7_CAPTE</name>
<dbReference type="STRING" id="283909.R7TSH7"/>
<dbReference type="GO" id="GO:0005737">
    <property type="term" value="C:cytoplasm"/>
    <property type="evidence" value="ECO:0007669"/>
    <property type="project" value="TreeGrafter"/>
</dbReference>
<dbReference type="AlphaFoldDB" id="R7TSH7"/>
<organism evidence="2">
    <name type="scientific">Capitella teleta</name>
    <name type="common">Polychaete worm</name>
    <dbReference type="NCBI Taxonomy" id="283909"/>
    <lineage>
        <taxon>Eukaryota</taxon>
        <taxon>Metazoa</taxon>
        <taxon>Spiralia</taxon>
        <taxon>Lophotrochozoa</taxon>
        <taxon>Annelida</taxon>
        <taxon>Polychaeta</taxon>
        <taxon>Sedentaria</taxon>
        <taxon>Scolecida</taxon>
        <taxon>Capitellidae</taxon>
        <taxon>Capitella</taxon>
    </lineage>
</organism>
<comment type="similarity">
    <text evidence="1">Belongs to the PPP4R2 family.</text>
</comment>
<evidence type="ECO:0000256" key="1">
    <source>
        <dbReference type="ARBA" id="ARBA00009207"/>
    </source>
</evidence>
<keyword evidence="4" id="KW-1185">Reference proteome</keyword>
<dbReference type="OrthoDB" id="341898at2759"/>
<gene>
    <name evidence="2" type="ORF">CAPTEDRAFT_135432</name>
</gene>
<dbReference type="EnsemblMetazoa" id="CapteT135432">
    <property type="protein sequence ID" value="CapteP135432"/>
    <property type="gene ID" value="CapteG135432"/>
</dbReference>
<proteinExistence type="inferred from homology"/>
<accession>R7TSH7</accession>
<dbReference type="PANTHER" id="PTHR16487">
    <property type="entry name" value="PPP4R2-RELATED PROTEIN"/>
    <property type="match status" value="1"/>
</dbReference>
<dbReference type="InterPro" id="IPR015267">
    <property type="entry name" value="PPP4R2"/>
</dbReference>
<dbReference type="GO" id="GO:0019888">
    <property type="term" value="F:protein phosphatase regulator activity"/>
    <property type="evidence" value="ECO:0007669"/>
    <property type="project" value="InterPro"/>
</dbReference>
<evidence type="ECO:0008006" key="5">
    <source>
        <dbReference type="Google" id="ProtNLM"/>
    </source>
</evidence>
<evidence type="ECO:0000313" key="2">
    <source>
        <dbReference type="EMBL" id="ELT96562.1"/>
    </source>
</evidence>
<protein>
    <recommendedName>
        <fullName evidence="5">Serine/threonine-protein phosphatase 4 regulatory subunit 2</fullName>
    </recommendedName>
</protein>
<dbReference type="GO" id="GO:0005634">
    <property type="term" value="C:nucleus"/>
    <property type="evidence" value="ECO:0007669"/>
    <property type="project" value="TreeGrafter"/>
</dbReference>
<dbReference type="HOGENOM" id="CLU_1715015_0_0_1"/>
<reference evidence="4" key="1">
    <citation type="submission" date="2012-12" db="EMBL/GenBank/DDBJ databases">
        <authorList>
            <person name="Hellsten U."/>
            <person name="Grimwood J."/>
            <person name="Chapman J.A."/>
            <person name="Shapiro H."/>
            <person name="Aerts A."/>
            <person name="Otillar R.P."/>
            <person name="Terry A.Y."/>
            <person name="Boore J.L."/>
            <person name="Simakov O."/>
            <person name="Marletaz F."/>
            <person name="Cho S.-J."/>
            <person name="Edsinger-Gonzales E."/>
            <person name="Havlak P."/>
            <person name="Kuo D.-H."/>
            <person name="Larsson T."/>
            <person name="Lv J."/>
            <person name="Arendt D."/>
            <person name="Savage R."/>
            <person name="Osoegawa K."/>
            <person name="de Jong P."/>
            <person name="Lindberg D.R."/>
            <person name="Seaver E.C."/>
            <person name="Weisblat D.A."/>
            <person name="Putnam N.H."/>
            <person name="Grigoriev I.V."/>
            <person name="Rokhsar D.S."/>
        </authorList>
    </citation>
    <scope>NUCLEOTIDE SEQUENCE</scope>
    <source>
        <strain evidence="4">I ESC-2004</strain>
    </source>
</reference>
<dbReference type="EMBL" id="AMQN01011287">
    <property type="status" value="NOT_ANNOTATED_CDS"/>
    <property type="molecule type" value="Genomic_DNA"/>
</dbReference>
<dbReference type="OMA" id="WEREHCE"/>
<dbReference type="Pfam" id="PF09184">
    <property type="entry name" value="PPP4R2"/>
    <property type="match status" value="1"/>
</dbReference>
<evidence type="ECO:0000313" key="4">
    <source>
        <dbReference type="Proteomes" id="UP000014760"/>
    </source>
</evidence>
<reference evidence="2 4" key="2">
    <citation type="journal article" date="2013" name="Nature">
        <title>Insights into bilaterian evolution from three spiralian genomes.</title>
        <authorList>
            <person name="Simakov O."/>
            <person name="Marletaz F."/>
            <person name="Cho S.J."/>
            <person name="Edsinger-Gonzales E."/>
            <person name="Havlak P."/>
            <person name="Hellsten U."/>
            <person name="Kuo D.H."/>
            <person name="Larsson T."/>
            <person name="Lv J."/>
            <person name="Arendt D."/>
            <person name="Savage R."/>
            <person name="Osoegawa K."/>
            <person name="de Jong P."/>
            <person name="Grimwood J."/>
            <person name="Chapman J.A."/>
            <person name="Shapiro H."/>
            <person name="Aerts A."/>
            <person name="Otillar R.P."/>
            <person name="Terry A.Y."/>
            <person name="Boore J.L."/>
            <person name="Grigoriev I.V."/>
            <person name="Lindberg D.R."/>
            <person name="Seaver E.C."/>
            <person name="Weisblat D.A."/>
            <person name="Putnam N.H."/>
            <person name="Rokhsar D.S."/>
        </authorList>
    </citation>
    <scope>NUCLEOTIDE SEQUENCE</scope>
    <source>
        <strain evidence="2 4">I ESC-2004</strain>
    </source>
</reference>
<evidence type="ECO:0000313" key="3">
    <source>
        <dbReference type="EnsemblMetazoa" id="CapteP135432"/>
    </source>
</evidence>
<dbReference type="EMBL" id="KB308802">
    <property type="protein sequence ID" value="ELT96562.1"/>
    <property type="molecule type" value="Genomic_DNA"/>
</dbReference>
<dbReference type="GO" id="GO:0030289">
    <property type="term" value="C:protein phosphatase 4 complex"/>
    <property type="evidence" value="ECO:0007669"/>
    <property type="project" value="InterPro"/>
</dbReference>
<dbReference type="PANTHER" id="PTHR16487:SF0">
    <property type="entry name" value="PROTEIN PHOSPHATASE 4 REGULATORY SUBUNIT 2-RELATED"/>
    <property type="match status" value="1"/>
</dbReference>
<sequence>MENKEDVLNALEDFIKKPSETIPEILESYLKHIAKTGTTVFPWGKLKPLFEQRLSQAISEFHERFPMDKSNVVSANVESLSFDVMRDRILEAIKTFSGAPFTIQRLCELITTPGKHYRSTAKYLRGIEKNIMVVSTVDPFGRYVHILIMCLRH</sequence>
<dbReference type="Proteomes" id="UP000014760">
    <property type="component" value="Unassembled WGS sequence"/>
</dbReference>
<reference evidence="3" key="3">
    <citation type="submission" date="2015-06" db="UniProtKB">
        <authorList>
            <consortium name="EnsemblMetazoa"/>
        </authorList>
    </citation>
    <scope>IDENTIFICATION</scope>
</reference>